<accession>A0AC35G7Q0</accession>
<evidence type="ECO:0000313" key="2">
    <source>
        <dbReference type="WBParaSite" id="PS1159_v2.g24668.t1"/>
    </source>
</evidence>
<sequence length="265" mass="28905">MSTKISGNNESLVLTSKNDRIFNIFINRPERKNCVNHATALKLIEAFETFENDKSVDIAILSGKGETFCAGYDLSEVAEGNFPSGDEATEFLNKYRFMGPSMMSLSKPLIAAIEGYAVAGGLELSLLADLRVAANNSQFGVLCRRFGVPLIDGGTVRLPAAIGFSRAMDLILTGKLIDAKKAEEWGLVNRLAEPGEALKVAEALAKEIIKNPQECLKADRKSAYYATFDAQSYQDAFDFELNNGIPVLAEAVKGAGRFIRKEHKL</sequence>
<protein>
    <submittedName>
        <fullName evidence="2">Enoyl-CoA hydratase</fullName>
    </submittedName>
</protein>
<proteinExistence type="predicted"/>
<name>A0AC35G7Q0_9BILA</name>
<dbReference type="WBParaSite" id="PS1159_v2.g24668.t1">
    <property type="protein sequence ID" value="PS1159_v2.g24668.t1"/>
    <property type="gene ID" value="PS1159_v2.g24668"/>
</dbReference>
<evidence type="ECO:0000313" key="1">
    <source>
        <dbReference type="Proteomes" id="UP000887580"/>
    </source>
</evidence>
<organism evidence="1 2">
    <name type="scientific">Panagrolaimus sp. PS1159</name>
    <dbReference type="NCBI Taxonomy" id="55785"/>
    <lineage>
        <taxon>Eukaryota</taxon>
        <taxon>Metazoa</taxon>
        <taxon>Ecdysozoa</taxon>
        <taxon>Nematoda</taxon>
        <taxon>Chromadorea</taxon>
        <taxon>Rhabditida</taxon>
        <taxon>Tylenchina</taxon>
        <taxon>Panagrolaimomorpha</taxon>
        <taxon>Panagrolaimoidea</taxon>
        <taxon>Panagrolaimidae</taxon>
        <taxon>Panagrolaimus</taxon>
    </lineage>
</organism>
<dbReference type="Proteomes" id="UP000887580">
    <property type="component" value="Unplaced"/>
</dbReference>
<reference evidence="2" key="1">
    <citation type="submission" date="2022-11" db="UniProtKB">
        <authorList>
            <consortium name="WormBaseParasite"/>
        </authorList>
    </citation>
    <scope>IDENTIFICATION</scope>
</reference>